<dbReference type="SUPFAM" id="SSF81321">
    <property type="entry name" value="Family A G protein-coupled receptor-like"/>
    <property type="match status" value="1"/>
</dbReference>
<organism evidence="7 8">
    <name type="scientific">Obba rivulosa</name>
    <dbReference type="NCBI Taxonomy" id="1052685"/>
    <lineage>
        <taxon>Eukaryota</taxon>
        <taxon>Fungi</taxon>
        <taxon>Dikarya</taxon>
        <taxon>Basidiomycota</taxon>
        <taxon>Agaricomycotina</taxon>
        <taxon>Agaricomycetes</taxon>
        <taxon>Polyporales</taxon>
        <taxon>Gelatoporiaceae</taxon>
        <taxon>Obba</taxon>
    </lineage>
</organism>
<protein>
    <recommendedName>
        <fullName evidence="9">Glucose receptor Git3 N-terminal domain-containing protein</fullName>
    </recommendedName>
</protein>
<accession>A0A8E2DKM8</accession>
<keyword evidence="3 6" id="KW-1133">Transmembrane helix</keyword>
<evidence type="ECO:0000256" key="6">
    <source>
        <dbReference type="SAM" id="Phobius"/>
    </source>
</evidence>
<evidence type="ECO:0000256" key="2">
    <source>
        <dbReference type="ARBA" id="ARBA00022692"/>
    </source>
</evidence>
<name>A0A8E2DKM8_9APHY</name>
<dbReference type="AlphaFoldDB" id="A0A8E2DKM8"/>
<evidence type="ECO:0000256" key="4">
    <source>
        <dbReference type="ARBA" id="ARBA00023136"/>
    </source>
</evidence>
<feature type="transmembrane region" description="Helical" evidence="6">
    <location>
        <begin position="199"/>
        <end position="220"/>
    </location>
</feature>
<evidence type="ECO:0008006" key="9">
    <source>
        <dbReference type="Google" id="ProtNLM"/>
    </source>
</evidence>
<sequence>MASTVSILPDGSEFILKTPYTHGELKGIVILIVVSILSTLAVIGLLVALGLSAWNTRKSANPNLFIRSRVAAYFISLLLCDLCQGVGSLMNSRWYMNGAVTYEPFCTAQGALKQIADVGNAYWNTTIAMNAFWILFLRWKVRTYVMYAVLIGGWSAIGTLIMVGPAAVQSNSKGPFYGISGYWCWISNGYEVSHITLDYMFMFSSAVVTFVLYLLIFLNLRGNIWVNGWRVSFSFPRDAERAASRGVDDHAMKVAKQMLLYPLSYTIMILPIGVCRFMEWAGHDVPFTATIFSDAIYLTSGVANVILFAVTRRILPPHSVIPKSVARLFGRRREPHPDMFTTDLERLKHDMCVAPLPAGVKPASVPVSLPHTPPRVSVQPAPPLRLSHVVLGIQEHAHEAKPPVRDAFETDFRASDDVSRYSSDPTSVGHPSPDRGLYSASSPPGLPLPANTPLPVTARTPAVPPHGSWL</sequence>
<dbReference type="EMBL" id="KV722437">
    <property type="protein sequence ID" value="OCH89019.1"/>
    <property type="molecule type" value="Genomic_DNA"/>
</dbReference>
<evidence type="ECO:0000313" key="7">
    <source>
        <dbReference type="EMBL" id="OCH89019.1"/>
    </source>
</evidence>
<feature type="transmembrane region" description="Helical" evidence="6">
    <location>
        <begin position="28"/>
        <end position="49"/>
    </location>
</feature>
<feature type="region of interest" description="Disordered" evidence="5">
    <location>
        <begin position="416"/>
        <end position="470"/>
    </location>
</feature>
<keyword evidence="2 6" id="KW-0812">Transmembrane</keyword>
<evidence type="ECO:0000256" key="1">
    <source>
        <dbReference type="ARBA" id="ARBA00004141"/>
    </source>
</evidence>
<comment type="subcellular location">
    <subcellularLocation>
        <location evidence="1">Membrane</location>
        <topology evidence="1">Multi-pass membrane protein</topology>
    </subcellularLocation>
</comment>
<feature type="transmembrane region" description="Helical" evidence="6">
    <location>
        <begin position="121"/>
        <end position="137"/>
    </location>
</feature>
<evidence type="ECO:0000256" key="5">
    <source>
        <dbReference type="SAM" id="MobiDB-lite"/>
    </source>
</evidence>
<gene>
    <name evidence="7" type="ORF">OBBRIDRAFT_794688</name>
</gene>
<dbReference type="PANTHER" id="PTHR23112:SF37">
    <property type="entry name" value="G PROTEIN-COUPLED RECEPTOR GPR1"/>
    <property type="match status" value="1"/>
</dbReference>
<feature type="transmembrane region" description="Helical" evidence="6">
    <location>
        <begin position="70"/>
        <end position="90"/>
    </location>
</feature>
<dbReference type="GO" id="GO:0007189">
    <property type="term" value="P:adenylate cyclase-activating G protein-coupled receptor signaling pathway"/>
    <property type="evidence" value="ECO:0007669"/>
    <property type="project" value="TreeGrafter"/>
</dbReference>
<keyword evidence="8" id="KW-1185">Reference proteome</keyword>
<feature type="transmembrane region" description="Helical" evidence="6">
    <location>
        <begin position="144"/>
        <end position="168"/>
    </location>
</feature>
<dbReference type="OrthoDB" id="100006at2759"/>
<evidence type="ECO:0000256" key="3">
    <source>
        <dbReference type="ARBA" id="ARBA00022989"/>
    </source>
</evidence>
<feature type="transmembrane region" description="Helical" evidence="6">
    <location>
        <begin position="287"/>
        <end position="310"/>
    </location>
</feature>
<feature type="transmembrane region" description="Helical" evidence="6">
    <location>
        <begin position="259"/>
        <end position="281"/>
    </location>
</feature>
<reference evidence="7 8" key="1">
    <citation type="submission" date="2016-07" db="EMBL/GenBank/DDBJ databases">
        <title>Draft genome of the white-rot fungus Obba rivulosa 3A-2.</title>
        <authorList>
            <consortium name="DOE Joint Genome Institute"/>
            <person name="Miettinen O."/>
            <person name="Riley R."/>
            <person name="Acob R."/>
            <person name="Barry K."/>
            <person name="Cullen D."/>
            <person name="De Vries R."/>
            <person name="Hainaut M."/>
            <person name="Hatakka A."/>
            <person name="Henrissat B."/>
            <person name="Hilden K."/>
            <person name="Kuo R."/>
            <person name="Labutti K."/>
            <person name="Lipzen A."/>
            <person name="Makela M.R."/>
            <person name="Sandor L."/>
            <person name="Spatafora J.W."/>
            <person name="Grigoriev I.V."/>
            <person name="Hibbett D.S."/>
        </authorList>
    </citation>
    <scope>NUCLEOTIDE SEQUENCE [LARGE SCALE GENOMIC DNA]</scope>
    <source>
        <strain evidence="7 8">3A-2</strain>
    </source>
</reference>
<proteinExistence type="predicted"/>
<dbReference type="PANTHER" id="PTHR23112">
    <property type="entry name" value="G PROTEIN-COUPLED RECEPTOR 157-RELATED"/>
    <property type="match status" value="1"/>
</dbReference>
<dbReference type="GO" id="GO:0004930">
    <property type="term" value="F:G protein-coupled receptor activity"/>
    <property type="evidence" value="ECO:0007669"/>
    <property type="project" value="TreeGrafter"/>
</dbReference>
<dbReference type="GO" id="GO:0005886">
    <property type="term" value="C:plasma membrane"/>
    <property type="evidence" value="ECO:0007669"/>
    <property type="project" value="TreeGrafter"/>
</dbReference>
<dbReference type="Proteomes" id="UP000250043">
    <property type="component" value="Unassembled WGS sequence"/>
</dbReference>
<dbReference type="Gene3D" id="1.20.1070.10">
    <property type="entry name" value="Rhodopsin 7-helix transmembrane proteins"/>
    <property type="match status" value="1"/>
</dbReference>
<evidence type="ECO:0000313" key="8">
    <source>
        <dbReference type="Proteomes" id="UP000250043"/>
    </source>
</evidence>
<keyword evidence="4 6" id="KW-0472">Membrane</keyword>
<dbReference type="CDD" id="cd00637">
    <property type="entry name" value="7tm_classA_rhodopsin-like"/>
    <property type="match status" value="1"/>
</dbReference>